<dbReference type="EMBL" id="BMHQ01000006">
    <property type="protein sequence ID" value="GGE17395.1"/>
    <property type="molecule type" value="Genomic_DNA"/>
</dbReference>
<sequence length="61" mass="7133">MWTVIYISPTLKLAERIRDRLTQEGFLVQIRSIGSRGEQYEIRVPESELHDVRELISSLFG</sequence>
<keyword evidence="2" id="KW-1185">Reference proteome</keyword>
<accession>A0A8J2VCW1</accession>
<gene>
    <name evidence="1" type="ORF">GCM10011571_18870</name>
</gene>
<protein>
    <recommendedName>
        <fullName evidence="3">Glutamate decarboxylase</fullName>
    </recommendedName>
</protein>
<name>A0A8J2VCW1_9BACL</name>
<reference evidence="1" key="1">
    <citation type="journal article" date="2014" name="Int. J. Syst. Evol. Microbiol.">
        <title>Complete genome sequence of Corynebacterium casei LMG S-19264T (=DSM 44701T), isolated from a smear-ripened cheese.</title>
        <authorList>
            <consortium name="US DOE Joint Genome Institute (JGI-PGF)"/>
            <person name="Walter F."/>
            <person name="Albersmeier A."/>
            <person name="Kalinowski J."/>
            <person name="Ruckert C."/>
        </authorList>
    </citation>
    <scope>NUCLEOTIDE SEQUENCE</scope>
    <source>
        <strain evidence="1">CGMCC 1.15179</strain>
    </source>
</reference>
<proteinExistence type="predicted"/>
<evidence type="ECO:0000313" key="1">
    <source>
        <dbReference type="EMBL" id="GGE17395.1"/>
    </source>
</evidence>
<evidence type="ECO:0008006" key="3">
    <source>
        <dbReference type="Google" id="ProtNLM"/>
    </source>
</evidence>
<evidence type="ECO:0000313" key="2">
    <source>
        <dbReference type="Proteomes" id="UP000625210"/>
    </source>
</evidence>
<dbReference type="RefSeq" id="WP_188647643.1">
    <property type="nucleotide sequence ID" value="NZ_BMHQ01000006.1"/>
</dbReference>
<organism evidence="1 2">
    <name type="scientific">Marinithermofilum abyssi</name>
    <dbReference type="NCBI Taxonomy" id="1571185"/>
    <lineage>
        <taxon>Bacteria</taxon>
        <taxon>Bacillati</taxon>
        <taxon>Bacillota</taxon>
        <taxon>Bacilli</taxon>
        <taxon>Bacillales</taxon>
        <taxon>Thermoactinomycetaceae</taxon>
        <taxon>Marinithermofilum</taxon>
    </lineage>
</organism>
<dbReference type="AlphaFoldDB" id="A0A8J2VCW1"/>
<reference evidence="1" key="2">
    <citation type="submission" date="2020-09" db="EMBL/GenBank/DDBJ databases">
        <authorList>
            <person name="Sun Q."/>
            <person name="Zhou Y."/>
        </authorList>
    </citation>
    <scope>NUCLEOTIDE SEQUENCE</scope>
    <source>
        <strain evidence="1">CGMCC 1.15179</strain>
    </source>
</reference>
<comment type="caution">
    <text evidence="1">The sequence shown here is derived from an EMBL/GenBank/DDBJ whole genome shotgun (WGS) entry which is preliminary data.</text>
</comment>
<dbReference type="Proteomes" id="UP000625210">
    <property type="component" value="Unassembled WGS sequence"/>
</dbReference>